<name>A0A8X6FQU5_TRICU</name>
<dbReference type="OrthoDB" id="6460811at2759"/>
<comment type="caution">
    <text evidence="1">The sequence shown here is derived from an EMBL/GenBank/DDBJ whole genome shotgun (WGS) entry which is preliminary data.</text>
</comment>
<accession>A0A8X6FQU5</accession>
<reference evidence="1" key="1">
    <citation type="submission" date="2020-07" db="EMBL/GenBank/DDBJ databases">
        <title>Multicomponent nature underlies the extraordinary mechanical properties of spider dragline silk.</title>
        <authorList>
            <person name="Kono N."/>
            <person name="Nakamura H."/>
            <person name="Mori M."/>
            <person name="Yoshida Y."/>
            <person name="Ohtoshi R."/>
            <person name="Malay A.D."/>
            <person name="Moran D.A.P."/>
            <person name="Tomita M."/>
            <person name="Numata K."/>
            <person name="Arakawa K."/>
        </authorList>
    </citation>
    <scope>NUCLEOTIDE SEQUENCE</scope>
</reference>
<evidence type="ECO:0000313" key="2">
    <source>
        <dbReference type="Proteomes" id="UP000887116"/>
    </source>
</evidence>
<dbReference type="Proteomes" id="UP000887116">
    <property type="component" value="Unassembled WGS sequence"/>
</dbReference>
<evidence type="ECO:0000313" key="1">
    <source>
        <dbReference type="EMBL" id="GFQ86513.1"/>
    </source>
</evidence>
<dbReference type="AlphaFoldDB" id="A0A8X6FQU5"/>
<protein>
    <submittedName>
        <fullName evidence="1">Uncharacterized protein</fullName>
    </submittedName>
</protein>
<sequence>MCSTAAVDLTSEFPNITDILKTDNGVYTALRMTFGGFQNSKVEQPNVRPHPINKNKVETLNCVSETIDLADEPDINESKDETLKCTSKTVDLADEPDINESKDETLKCTSKTVDLSDEPDINESKDETLKCTSKTVDFSDEPDINESKDKTLKCTSKTVDLTDEPGINESKDKTLKCTSKTADLTDEIPNIADFPETENCVHKTLCKTSNEFPKREEKELLNYKLHQGIYASNNFEKSDGVLFTKQNQSVKTDKKNLCSSLNAFTNTDFKFSHASRSENFCEKFLNKKSTEIKDRSNQPLEETYSKILNKVQVNSDKNKNAINQISVNEINHVIGNKASTDRNWSLGDKKNVSFYSERSISSNCIKEAVGDKKNVSFYSERSISSNCIQEAVGNNKQSFNSFPCSNHLNRIPIYTRKNNKKVESTPNKLAISGVRNNLKRSQNFLCDIKNDVPIKRNTSERCNVKMFKNVKPCSVALSHLKPQAFGHITYNSSHLLPNEEKDKISFDADNSRKNKISESSSNFIKCSVSSKKESDHDMIDLAEDIEKAFEDYFSEREKNKQIKKYEPRDNFPEIFQKNMFHCDKCCALQKMPNKRLTELFCEHLSQFNSAKPLSKYEAISNTNFTSEKSLENVKQDSKLSEVIPDLKPCYVLIDRLSLSSLNGEESVRFSNK</sequence>
<dbReference type="EMBL" id="BMAO01023071">
    <property type="protein sequence ID" value="GFQ86513.1"/>
    <property type="molecule type" value="Genomic_DNA"/>
</dbReference>
<gene>
    <name evidence="1" type="ORF">TNCT_27721</name>
</gene>
<proteinExistence type="predicted"/>
<keyword evidence="2" id="KW-1185">Reference proteome</keyword>
<organism evidence="1 2">
    <name type="scientific">Trichonephila clavata</name>
    <name type="common">Joro spider</name>
    <name type="synonym">Nephila clavata</name>
    <dbReference type="NCBI Taxonomy" id="2740835"/>
    <lineage>
        <taxon>Eukaryota</taxon>
        <taxon>Metazoa</taxon>
        <taxon>Ecdysozoa</taxon>
        <taxon>Arthropoda</taxon>
        <taxon>Chelicerata</taxon>
        <taxon>Arachnida</taxon>
        <taxon>Araneae</taxon>
        <taxon>Araneomorphae</taxon>
        <taxon>Entelegynae</taxon>
        <taxon>Araneoidea</taxon>
        <taxon>Nephilidae</taxon>
        <taxon>Trichonephila</taxon>
    </lineage>
</organism>